<feature type="region of interest" description="Disordered" evidence="1">
    <location>
        <begin position="176"/>
        <end position="222"/>
    </location>
</feature>
<evidence type="ECO:0000313" key="3">
    <source>
        <dbReference type="EMBL" id="KAF1998944.1"/>
    </source>
</evidence>
<dbReference type="PROSITE" id="PS50010">
    <property type="entry name" value="DH_2"/>
    <property type="match status" value="1"/>
</dbReference>
<proteinExistence type="predicted"/>
<keyword evidence="4" id="KW-1185">Reference proteome</keyword>
<dbReference type="EMBL" id="ML977600">
    <property type="protein sequence ID" value="KAF1998944.1"/>
    <property type="molecule type" value="Genomic_DNA"/>
</dbReference>
<dbReference type="InterPro" id="IPR052233">
    <property type="entry name" value="Rho-type_GEFs"/>
</dbReference>
<evidence type="ECO:0000259" key="2">
    <source>
        <dbReference type="PROSITE" id="PS50010"/>
    </source>
</evidence>
<reference evidence="3" key="1">
    <citation type="journal article" date="2020" name="Stud. Mycol.">
        <title>101 Dothideomycetes genomes: a test case for predicting lifestyles and emergence of pathogens.</title>
        <authorList>
            <person name="Haridas S."/>
            <person name="Albert R."/>
            <person name="Binder M."/>
            <person name="Bloem J."/>
            <person name="Labutti K."/>
            <person name="Salamov A."/>
            <person name="Andreopoulos B."/>
            <person name="Baker S."/>
            <person name="Barry K."/>
            <person name="Bills G."/>
            <person name="Bluhm B."/>
            <person name="Cannon C."/>
            <person name="Castanera R."/>
            <person name="Culley D."/>
            <person name="Daum C."/>
            <person name="Ezra D."/>
            <person name="Gonzalez J."/>
            <person name="Henrissat B."/>
            <person name="Kuo A."/>
            <person name="Liang C."/>
            <person name="Lipzen A."/>
            <person name="Lutzoni F."/>
            <person name="Magnuson J."/>
            <person name="Mondo S."/>
            <person name="Nolan M."/>
            <person name="Ohm R."/>
            <person name="Pangilinan J."/>
            <person name="Park H.-J."/>
            <person name="Ramirez L."/>
            <person name="Alfaro M."/>
            <person name="Sun H."/>
            <person name="Tritt A."/>
            <person name="Yoshinaga Y."/>
            <person name="Zwiers L.-H."/>
            <person name="Turgeon B."/>
            <person name="Goodwin S."/>
            <person name="Spatafora J."/>
            <person name="Crous P."/>
            <person name="Grigoriev I."/>
        </authorList>
    </citation>
    <scope>NUCLEOTIDE SEQUENCE</scope>
    <source>
        <strain evidence="3">CBS 123094</strain>
    </source>
</reference>
<dbReference type="OrthoDB" id="5365701at2759"/>
<evidence type="ECO:0000256" key="1">
    <source>
        <dbReference type="SAM" id="MobiDB-lite"/>
    </source>
</evidence>
<dbReference type="GO" id="GO:0005085">
    <property type="term" value="F:guanyl-nucleotide exchange factor activity"/>
    <property type="evidence" value="ECO:0007669"/>
    <property type="project" value="InterPro"/>
</dbReference>
<protein>
    <recommendedName>
        <fullName evidence="2">DH domain-containing protein</fullName>
    </recommendedName>
</protein>
<dbReference type="AlphaFoldDB" id="A0A6A5WDH4"/>
<gene>
    <name evidence="3" type="ORF">P154DRAFT_494696</name>
</gene>
<dbReference type="PANTHER" id="PTHR46572:SF1">
    <property type="entry name" value="RHO1 GUANINE NUCLEOTIDE EXCHANGE FACTOR TUS1"/>
    <property type="match status" value="1"/>
</dbReference>
<dbReference type="SUPFAM" id="SSF48065">
    <property type="entry name" value="DBL homology domain (DH-domain)"/>
    <property type="match status" value="1"/>
</dbReference>
<sequence>MDSMNEVFDVVAVIPKCIKSAKDLYDLRERYKDASVLITAIYSESMVIAACLSQIHNLLQRDALNSKKSELHDTLEKAVAGCKAVYESLEHEVSVLGPKASHGSLRFVDRTKVMLKEETLKELLQQIRGQQSALSLLIQGLQMESISDIRRLVHENSVALEQVVQRSNTPQISYIQPSIPDSSSNTTLVSHSGYGQQTPRVVSQGSVVDSRTSPQTAPTGNGLEVHHDLLESLEQNMLPFMPPPRGTTPVGDRNQSPSALDCETKDIFMSSSLASATATVSQEEMEAHAVEEKPPPLPPRPSMLHTPNQTVVNHGYDLSAAPSALSVATPQIVMAPSVESTPRITPDLCENVKMSSIWTSLLEEELVFMDRMGSFNAQFYEPIVKQSPNLANRLDIKGIIDQLVEKHRQYVLGPLVEMTSGTLTSTPYAALLESWVYQTQQVYHEYCRQLLRTESVIRMIQATNPQFLFMQDALNVNDSWSGQNWEERMRLPICQLSVYTSKLRAALEMTSSSGYGNTASQYADISRSLHVVRTLRSQCCKVIDDEQNRDQVLGLQRRLQVRDMEVLNSLDLMNPGRHLIAQGRVALKVNGHGPWLSVHAMLLDNYFLWAKDHSSSMSKLMNSKSSDGQLWVTDIPISRGYLQITIPEQQGLYATAGSFEDIPKGTLLYQIYVKNIASHLKPHILGAYSPGDHQAWWQHLRSSGLPVSAPNTPSILEQPKPQSLFDKHVVNRLPSSNNLRRLL</sequence>
<dbReference type="InterPro" id="IPR035899">
    <property type="entry name" value="DBL_dom_sf"/>
</dbReference>
<name>A0A6A5WDH4_9PLEO</name>
<dbReference type="Gene3D" id="1.20.900.10">
    <property type="entry name" value="Dbl homology (DH) domain"/>
    <property type="match status" value="1"/>
</dbReference>
<evidence type="ECO:0000313" key="4">
    <source>
        <dbReference type="Proteomes" id="UP000799779"/>
    </source>
</evidence>
<dbReference type="Proteomes" id="UP000799779">
    <property type="component" value="Unassembled WGS sequence"/>
</dbReference>
<feature type="domain" description="DH" evidence="2">
    <location>
        <begin position="353"/>
        <end position="542"/>
    </location>
</feature>
<dbReference type="SUPFAM" id="SSF50729">
    <property type="entry name" value="PH domain-like"/>
    <property type="match status" value="1"/>
</dbReference>
<dbReference type="PANTHER" id="PTHR46572">
    <property type="entry name" value="RHO1 GDP-GTP EXCHANGE PROTEIN 1-RELATED"/>
    <property type="match status" value="1"/>
</dbReference>
<accession>A0A6A5WDH4</accession>
<organism evidence="3 4">
    <name type="scientific">Amniculicola lignicola CBS 123094</name>
    <dbReference type="NCBI Taxonomy" id="1392246"/>
    <lineage>
        <taxon>Eukaryota</taxon>
        <taxon>Fungi</taxon>
        <taxon>Dikarya</taxon>
        <taxon>Ascomycota</taxon>
        <taxon>Pezizomycotina</taxon>
        <taxon>Dothideomycetes</taxon>
        <taxon>Pleosporomycetidae</taxon>
        <taxon>Pleosporales</taxon>
        <taxon>Amniculicolaceae</taxon>
        <taxon>Amniculicola</taxon>
    </lineage>
</organism>
<dbReference type="InterPro" id="IPR000219">
    <property type="entry name" value="DH_dom"/>
</dbReference>
<feature type="compositionally biased region" description="Polar residues" evidence="1">
    <location>
        <begin position="176"/>
        <end position="219"/>
    </location>
</feature>